<evidence type="ECO:0000313" key="1">
    <source>
        <dbReference type="EMBL" id="SFL39863.1"/>
    </source>
</evidence>
<evidence type="ECO:0000313" key="2">
    <source>
        <dbReference type="Proteomes" id="UP000183442"/>
    </source>
</evidence>
<dbReference type="AlphaFoldDB" id="A0A1I4HDW1"/>
<organism evidence="1 2">
    <name type="scientific">Methanobrevibacter olleyae</name>
    <dbReference type="NCBI Taxonomy" id="294671"/>
    <lineage>
        <taxon>Archaea</taxon>
        <taxon>Methanobacteriati</taxon>
        <taxon>Methanobacteriota</taxon>
        <taxon>Methanomada group</taxon>
        <taxon>Methanobacteria</taxon>
        <taxon>Methanobacteriales</taxon>
        <taxon>Methanobacteriaceae</taxon>
        <taxon>Methanobrevibacter</taxon>
    </lineage>
</organism>
<protein>
    <submittedName>
        <fullName evidence="1">Uncharacterized protein</fullName>
    </submittedName>
</protein>
<dbReference type="RefSeq" id="WP_074798289.1">
    <property type="nucleotide sequence ID" value="NZ_FOTL01000009.1"/>
</dbReference>
<dbReference type="EMBL" id="FOTL01000009">
    <property type="protein sequence ID" value="SFL39863.1"/>
    <property type="molecule type" value="Genomic_DNA"/>
</dbReference>
<proteinExistence type="predicted"/>
<dbReference type="Proteomes" id="UP000183442">
    <property type="component" value="Unassembled WGS sequence"/>
</dbReference>
<dbReference type="OrthoDB" id="77976at2157"/>
<sequence length="219" mass="26453">MNNRSKEIIEEAISQGKWIWLEIDNNSNSLYLEFENLKISSQTIFDNSYKGELAIRFGQNIYLALYFNEKEDLSFLKFNIDYLDNLVNSNEYLTEKFPYFYEEFRKDIIKFKFQNHDYLNKIIKEYKNKKVLINNRNLQDVFKKENEDYDFLLSFECENIAVVVGGDYINCFNDFESLSDDDIKRASNNWMLYYLDYWNKKGTDKEYGEDLLCEEFPLK</sequence>
<accession>A0A1I4HDW1</accession>
<gene>
    <name evidence="1" type="ORF">SAMN02910297_00779</name>
</gene>
<reference evidence="2" key="1">
    <citation type="submission" date="2016-10" db="EMBL/GenBank/DDBJ databases">
        <authorList>
            <person name="Varghese N."/>
        </authorList>
    </citation>
    <scope>NUCLEOTIDE SEQUENCE [LARGE SCALE GENOMIC DNA]</scope>
    <source>
        <strain evidence="2">DSM 16632</strain>
    </source>
</reference>
<name>A0A1I4HDW1_METOL</name>